<gene>
    <name evidence="6" type="ORF">GCM10023320_61620</name>
</gene>
<dbReference type="InterPro" id="IPR029016">
    <property type="entry name" value="GAF-like_dom_sf"/>
</dbReference>
<dbReference type="PROSITE" id="PS51077">
    <property type="entry name" value="HTH_ICLR"/>
    <property type="match status" value="1"/>
</dbReference>
<keyword evidence="2" id="KW-0238">DNA-binding</keyword>
<protein>
    <submittedName>
        <fullName evidence="6">IclR family transcriptional regulator</fullName>
    </submittedName>
</protein>
<evidence type="ECO:0000313" key="6">
    <source>
        <dbReference type="EMBL" id="GAA5134210.1"/>
    </source>
</evidence>
<dbReference type="Proteomes" id="UP001500804">
    <property type="component" value="Unassembled WGS sequence"/>
</dbReference>
<evidence type="ECO:0000259" key="4">
    <source>
        <dbReference type="PROSITE" id="PS51077"/>
    </source>
</evidence>
<name>A0ABP9NU56_9PSEU</name>
<dbReference type="SUPFAM" id="SSF46785">
    <property type="entry name" value="Winged helix' DNA-binding domain"/>
    <property type="match status" value="1"/>
</dbReference>
<dbReference type="PROSITE" id="PS51078">
    <property type="entry name" value="ICLR_ED"/>
    <property type="match status" value="1"/>
</dbReference>
<feature type="domain" description="HTH iclR-type" evidence="4">
    <location>
        <begin position="15"/>
        <end position="77"/>
    </location>
</feature>
<dbReference type="InterPro" id="IPR005471">
    <property type="entry name" value="Tscrpt_reg_IclR_N"/>
</dbReference>
<evidence type="ECO:0000259" key="5">
    <source>
        <dbReference type="PROSITE" id="PS51078"/>
    </source>
</evidence>
<dbReference type="Pfam" id="PF09339">
    <property type="entry name" value="HTH_IclR"/>
    <property type="match status" value="1"/>
</dbReference>
<accession>A0ABP9NU56</accession>
<dbReference type="InterPro" id="IPR036388">
    <property type="entry name" value="WH-like_DNA-bd_sf"/>
</dbReference>
<dbReference type="InterPro" id="IPR014757">
    <property type="entry name" value="Tscrpt_reg_IclR_C"/>
</dbReference>
<organism evidence="6 7">
    <name type="scientific">Pseudonocardia adelaidensis</name>
    <dbReference type="NCBI Taxonomy" id="648754"/>
    <lineage>
        <taxon>Bacteria</taxon>
        <taxon>Bacillati</taxon>
        <taxon>Actinomycetota</taxon>
        <taxon>Actinomycetes</taxon>
        <taxon>Pseudonocardiales</taxon>
        <taxon>Pseudonocardiaceae</taxon>
        <taxon>Pseudonocardia</taxon>
    </lineage>
</organism>
<dbReference type="InterPro" id="IPR050707">
    <property type="entry name" value="HTH_MetabolicPath_Reg"/>
</dbReference>
<dbReference type="Pfam" id="PF01614">
    <property type="entry name" value="IclR_C"/>
    <property type="match status" value="1"/>
</dbReference>
<keyword evidence="7" id="KW-1185">Reference proteome</keyword>
<evidence type="ECO:0000313" key="7">
    <source>
        <dbReference type="Proteomes" id="UP001500804"/>
    </source>
</evidence>
<dbReference type="PANTHER" id="PTHR30136">
    <property type="entry name" value="HELIX-TURN-HELIX TRANSCRIPTIONAL REGULATOR, ICLR FAMILY"/>
    <property type="match status" value="1"/>
</dbReference>
<comment type="caution">
    <text evidence="6">The sequence shown here is derived from an EMBL/GenBank/DDBJ whole genome shotgun (WGS) entry which is preliminary data.</text>
</comment>
<evidence type="ECO:0000256" key="1">
    <source>
        <dbReference type="ARBA" id="ARBA00023015"/>
    </source>
</evidence>
<dbReference type="Gene3D" id="3.30.450.40">
    <property type="match status" value="1"/>
</dbReference>
<keyword evidence="1" id="KW-0805">Transcription regulation</keyword>
<dbReference type="PANTHER" id="PTHR30136:SF35">
    <property type="entry name" value="HTH-TYPE TRANSCRIPTIONAL REGULATOR RV1719"/>
    <property type="match status" value="1"/>
</dbReference>
<dbReference type="Gene3D" id="1.10.10.10">
    <property type="entry name" value="Winged helix-like DNA-binding domain superfamily/Winged helix DNA-binding domain"/>
    <property type="match status" value="1"/>
</dbReference>
<dbReference type="EMBL" id="BAABJO010000029">
    <property type="protein sequence ID" value="GAA5134210.1"/>
    <property type="molecule type" value="Genomic_DNA"/>
</dbReference>
<sequence length="270" mass="29006">MPSRAGVKGAGTEVSELLRRAVQVLEVLRVSDDALSIRQVADRAGLSKSTVQRLLRELVDTDLAGQDPVTQRYRLGPRTLALGVAYQRRLNLRQAALPHMGRLRDAAGETVGLTVAFGGDQMMHIEQLESVSELRATFDIGRPLPLWSGAPSRLFLAARPDEDIRRILDQHDPSEITPINPPEPAALFADVQNVRAQGYAVAVEETLPGVSTLSAPIRAAGADLVATLSLTSPSSRLTEDAIRSLLPELLRTARAISADLGHLPPGSGGW</sequence>
<reference evidence="7" key="1">
    <citation type="journal article" date="2019" name="Int. J. Syst. Evol. Microbiol.">
        <title>The Global Catalogue of Microorganisms (GCM) 10K type strain sequencing project: providing services to taxonomists for standard genome sequencing and annotation.</title>
        <authorList>
            <consortium name="The Broad Institute Genomics Platform"/>
            <consortium name="The Broad Institute Genome Sequencing Center for Infectious Disease"/>
            <person name="Wu L."/>
            <person name="Ma J."/>
        </authorList>
    </citation>
    <scope>NUCLEOTIDE SEQUENCE [LARGE SCALE GENOMIC DNA]</scope>
    <source>
        <strain evidence="7">JCM 18302</strain>
    </source>
</reference>
<evidence type="ECO:0000256" key="2">
    <source>
        <dbReference type="ARBA" id="ARBA00023125"/>
    </source>
</evidence>
<dbReference type="SMART" id="SM00346">
    <property type="entry name" value="HTH_ICLR"/>
    <property type="match status" value="1"/>
</dbReference>
<feature type="domain" description="IclR-ED" evidence="5">
    <location>
        <begin position="78"/>
        <end position="262"/>
    </location>
</feature>
<proteinExistence type="predicted"/>
<evidence type="ECO:0000256" key="3">
    <source>
        <dbReference type="ARBA" id="ARBA00023163"/>
    </source>
</evidence>
<dbReference type="InterPro" id="IPR036390">
    <property type="entry name" value="WH_DNA-bd_sf"/>
</dbReference>
<dbReference type="SUPFAM" id="SSF55781">
    <property type="entry name" value="GAF domain-like"/>
    <property type="match status" value="1"/>
</dbReference>
<keyword evidence="3" id="KW-0804">Transcription</keyword>